<keyword evidence="3" id="KW-1185">Reference proteome</keyword>
<evidence type="ECO:0000256" key="1">
    <source>
        <dbReference type="SAM" id="MobiDB-lite"/>
    </source>
</evidence>
<sequence length="109" mass="12387">MLTHRRRPALFSGYWARYTRSSTIGSPRVVVPRLVVVGRLITISEVQELLRPSSPDGHLSRRRADQITRKVGFPEPAQKTPAGRFWDEDDVRTWIAANRSSDDTDLDNG</sequence>
<feature type="region of interest" description="Disordered" evidence="1">
    <location>
        <begin position="52"/>
        <end position="83"/>
    </location>
</feature>
<evidence type="ECO:0000313" key="2">
    <source>
        <dbReference type="EMBL" id="CUU55391.1"/>
    </source>
</evidence>
<protein>
    <recommendedName>
        <fullName evidence="4">Transcriptional regulator, AlpA family</fullName>
    </recommendedName>
</protein>
<organism evidence="2 3">
    <name type="scientific">Parafrankia irregularis</name>
    <dbReference type="NCBI Taxonomy" id="795642"/>
    <lineage>
        <taxon>Bacteria</taxon>
        <taxon>Bacillati</taxon>
        <taxon>Actinomycetota</taxon>
        <taxon>Actinomycetes</taxon>
        <taxon>Frankiales</taxon>
        <taxon>Frankiaceae</taxon>
        <taxon>Parafrankia</taxon>
    </lineage>
</organism>
<dbReference type="Proteomes" id="UP000198802">
    <property type="component" value="Unassembled WGS sequence"/>
</dbReference>
<reference evidence="3" key="1">
    <citation type="submission" date="2015-11" db="EMBL/GenBank/DDBJ databases">
        <authorList>
            <person name="Varghese N."/>
        </authorList>
    </citation>
    <scope>NUCLEOTIDE SEQUENCE [LARGE SCALE GENOMIC DNA]</scope>
    <source>
        <strain evidence="3">DSM 45899</strain>
    </source>
</reference>
<accession>A0A0S4QJW0</accession>
<evidence type="ECO:0000313" key="3">
    <source>
        <dbReference type="Proteomes" id="UP000198802"/>
    </source>
</evidence>
<dbReference type="EMBL" id="FAOZ01000005">
    <property type="protein sequence ID" value="CUU55391.1"/>
    <property type="molecule type" value="Genomic_DNA"/>
</dbReference>
<dbReference type="AlphaFoldDB" id="A0A0S4QJW0"/>
<gene>
    <name evidence="2" type="ORF">Ga0074812_10540</name>
</gene>
<evidence type="ECO:0008006" key="4">
    <source>
        <dbReference type="Google" id="ProtNLM"/>
    </source>
</evidence>
<proteinExistence type="predicted"/>
<name>A0A0S4QJW0_9ACTN</name>
<feature type="compositionally biased region" description="Basic and acidic residues" evidence="1">
    <location>
        <begin position="58"/>
        <end position="68"/>
    </location>
</feature>